<dbReference type="InterPro" id="IPR036322">
    <property type="entry name" value="WD40_repeat_dom_sf"/>
</dbReference>
<dbReference type="InterPro" id="IPR001680">
    <property type="entry name" value="WD40_rpt"/>
</dbReference>
<dbReference type="Proteomes" id="UP001059041">
    <property type="component" value="Linkage Group LG10"/>
</dbReference>
<dbReference type="PROSITE" id="PS50082">
    <property type="entry name" value="WD_REPEATS_2"/>
    <property type="match status" value="1"/>
</dbReference>
<feature type="compositionally biased region" description="Low complexity" evidence="2">
    <location>
        <begin position="50"/>
        <end position="63"/>
    </location>
</feature>
<dbReference type="PANTHER" id="PTHR44566:SF1">
    <property type="entry name" value="WD REPEAT-CONTAINING PROTEIN 25"/>
    <property type="match status" value="1"/>
</dbReference>
<protein>
    <submittedName>
        <fullName evidence="3">WD repeat-containing protein 25-like</fullName>
    </submittedName>
</protein>
<dbReference type="EMBL" id="JAFHDT010000010">
    <property type="protein sequence ID" value="KAI7805039.1"/>
    <property type="molecule type" value="Genomic_DNA"/>
</dbReference>
<feature type="compositionally biased region" description="Acidic residues" evidence="2">
    <location>
        <begin position="1"/>
        <end position="15"/>
    </location>
</feature>
<dbReference type="Gene3D" id="2.130.10.10">
    <property type="entry name" value="YVTN repeat-like/Quinoprotein amine dehydrogenase"/>
    <property type="match status" value="1"/>
</dbReference>
<dbReference type="InterPro" id="IPR015943">
    <property type="entry name" value="WD40/YVTN_repeat-like_dom_sf"/>
</dbReference>
<dbReference type="PANTHER" id="PTHR44566">
    <property type="entry name" value="TRANSDUCIN/WD40 REPEAT-LIKE SUPERFAMILY PROTEIN"/>
    <property type="match status" value="1"/>
</dbReference>
<evidence type="ECO:0000256" key="2">
    <source>
        <dbReference type="SAM" id="MobiDB-lite"/>
    </source>
</evidence>
<dbReference type="OrthoDB" id="256303at2759"/>
<dbReference type="Pfam" id="PF00400">
    <property type="entry name" value="WD40"/>
    <property type="match status" value="3"/>
</dbReference>
<feature type="compositionally biased region" description="Polar residues" evidence="2">
    <location>
        <begin position="40"/>
        <end position="49"/>
    </location>
</feature>
<feature type="compositionally biased region" description="Basic and acidic residues" evidence="2">
    <location>
        <begin position="16"/>
        <end position="34"/>
    </location>
</feature>
<dbReference type="AlphaFoldDB" id="A0A9W7WMR7"/>
<comment type="caution">
    <text evidence="3">The sequence shown here is derived from an EMBL/GenBank/DDBJ whole genome shotgun (WGS) entry which is preliminary data.</text>
</comment>
<proteinExistence type="predicted"/>
<dbReference type="SMART" id="SM00320">
    <property type="entry name" value="WD40"/>
    <property type="match status" value="5"/>
</dbReference>
<sequence length="432" mass="47667">MASLVDYEDSDSETSEDYRTEPHDTGNNDQHTEDQLFIVNPSSPSQSGVSGTRNSRSYSSSCVKRSHPNPTAVRPYVSKRQRVSTSAPVQTEAAHTAGSHLLSEVSDTIRPYLSRKQAGTQLPRRVQCGLQAHQGPVNTLQWCPVDHHSHLLLSASMDKTFKLWDGVDSGRCIHTYSTQLGSIRDACWLPCGRRILSGSFDGTVALTDVEKGKTVVKMENEFKVGCVTPRPCDPDVFLCGGFSSEVKAWDVRSGKVLRVYKAGIQQTLDILFLGEGQEFISSTDAVSRDSAELTLVAWDFDTTAKLSNQIFHERYTCPCLTSHPLENSFVAQTNGSYIALFSAQRPYRMNKRHRYEGHKVEGFAVHCGFSADGSVLVSGSSTGSVHFYDFHTSRMLKTLQAHEHACVCAALHPLLPGVMASCDWGGEIKLWK</sequence>
<evidence type="ECO:0000313" key="4">
    <source>
        <dbReference type="Proteomes" id="UP001059041"/>
    </source>
</evidence>
<keyword evidence="1" id="KW-0853">WD repeat</keyword>
<dbReference type="InterPro" id="IPR053053">
    <property type="entry name" value="WD_repeat_protein"/>
</dbReference>
<evidence type="ECO:0000256" key="1">
    <source>
        <dbReference type="PROSITE-ProRule" id="PRU00221"/>
    </source>
</evidence>
<name>A0A9W7WMR7_TRIRA</name>
<dbReference type="PROSITE" id="PS50294">
    <property type="entry name" value="WD_REPEATS_REGION"/>
    <property type="match status" value="1"/>
</dbReference>
<reference evidence="3" key="1">
    <citation type="submission" date="2021-02" db="EMBL/GenBank/DDBJ databases">
        <title>Comparative genomics reveals that relaxation of natural selection precedes convergent phenotypic evolution of cavefish.</title>
        <authorList>
            <person name="Peng Z."/>
        </authorList>
    </citation>
    <scope>NUCLEOTIDE SEQUENCE</scope>
    <source>
        <tissue evidence="3">Muscle</tissue>
    </source>
</reference>
<feature type="repeat" description="WD" evidence="1">
    <location>
        <begin position="130"/>
        <end position="165"/>
    </location>
</feature>
<gene>
    <name evidence="3" type="ORF">IRJ41_024440</name>
</gene>
<organism evidence="3 4">
    <name type="scientific">Triplophysa rosa</name>
    <name type="common">Cave loach</name>
    <dbReference type="NCBI Taxonomy" id="992332"/>
    <lineage>
        <taxon>Eukaryota</taxon>
        <taxon>Metazoa</taxon>
        <taxon>Chordata</taxon>
        <taxon>Craniata</taxon>
        <taxon>Vertebrata</taxon>
        <taxon>Euteleostomi</taxon>
        <taxon>Actinopterygii</taxon>
        <taxon>Neopterygii</taxon>
        <taxon>Teleostei</taxon>
        <taxon>Ostariophysi</taxon>
        <taxon>Cypriniformes</taxon>
        <taxon>Nemacheilidae</taxon>
        <taxon>Triplophysa</taxon>
    </lineage>
</organism>
<keyword evidence="4" id="KW-1185">Reference proteome</keyword>
<dbReference type="SUPFAM" id="SSF50978">
    <property type="entry name" value="WD40 repeat-like"/>
    <property type="match status" value="1"/>
</dbReference>
<feature type="region of interest" description="Disordered" evidence="2">
    <location>
        <begin position="1"/>
        <end position="97"/>
    </location>
</feature>
<accession>A0A9W7WMR7</accession>
<evidence type="ECO:0000313" key="3">
    <source>
        <dbReference type="EMBL" id="KAI7805039.1"/>
    </source>
</evidence>